<organism evidence="5 6">
    <name type="scientific">Litorisediminicola beolgyonensis</name>
    <dbReference type="NCBI Taxonomy" id="1173614"/>
    <lineage>
        <taxon>Bacteria</taxon>
        <taxon>Pseudomonadati</taxon>
        <taxon>Pseudomonadota</taxon>
        <taxon>Alphaproteobacteria</taxon>
        <taxon>Rhodobacterales</taxon>
        <taxon>Paracoccaceae</taxon>
        <taxon>Litorisediminicola</taxon>
    </lineage>
</organism>
<keyword evidence="6" id="KW-1185">Reference proteome</keyword>
<gene>
    <name evidence="5" type="ORF">ACFQ4E_16185</name>
</gene>
<keyword evidence="1 5" id="KW-0328">Glycosyltransferase</keyword>
<name>A0ABW3ZLF6_9RHOB</name>
<evidence type="ECO:0000259" key="4">
    <source>
        <dbReference type="Pfam" id="PF13439"/>
    </source>
</evidence>
<dbReference type="Gene3D" id="3.40.50.2000">
    <property type="entry name" value="Glycogen Phosphorylase B"/>
    <property type="match status" value="2"/>
</dbReference>
<dbReference type="CDD" id="cd03801">
    <property type="entry name" value="GT4_PimA-like"/>
    <property type="match status" value="1"/>
</dbReference>
<sequence length="382" mass="42545">MEMVVDSLIRSQALAGHDVTLVTRWKQASALRKVSPDYPVIALPPRPSGGSQAFLDVGSRWPVAAAVAFHQLRHRFDIWHAHWLYPTGWMAESVLRPLGVPLVMTAHGADVNVDEEASYGFRQFHKHDTRVRDMLKRPCWTTGVSPDICDVLHDLDAKNIRCIPNGISFEGITARKTDVFAIRKSLSVSEDTFLLLTAARNVRTKGLHHIVWILKALSRTNLKIVWIIVGQNVEGLKQQFHNEGLSEQVRLLPAISKDLHDPSLAPPSALIDLYRCSDLFVFPTHNEAFGLVALEAMAAGTATIASDIGGLRSFMRSGENSLLVPQGDESAFADAIISLLIDPKRRQRLADQGQKTAQRYAWSKVSDSYLTFYHEVISETLK</sequence>
<dbReference type="PANTHER" id="PTHR12526:SF510">
    <property type="entry name" value="D-INOSITOL 3-PHOSPHATE GLYCOSYLTRANSFERASE"/>
    <property type="match status" value="1"/>
</dbReference>
<dbReference type="RefSeq" id="WP_386805371.1">
    <property type="nucleotide sequence ID" value="NZ_JBHTMU010000035.1"/>
</dbReference>
<feature type="domain" description="Glycosyltransferase subfamily 4-like N-terminal" evidence="4">
    <location>
        <begin position="1"/>
        <end position="168"/>
    </location>
</feature>
<protein>
    <submittedName>
        <fullName evidence="5">Glycosyltransferase family 4 protein</fullName>
        <ecNumber evidence="5">2.4.-.-</ecNumber>
    </submittedName>
</protein>
<feature type="domain" description="Glycosyl transferase family 1" evidence="3">
    <location>
        <begin position="181"/>
        <end position="355"/>
    </location>
</feature>
<accession>A0ABW3ZLF6</accession>
<evidence type="ECO:0000256" key="2">
    <source>
        <dbReference type="ARBA" id="ARBA00022679"/>
    </source>
</evidence>
<dbReference type="EC" id="2.4.-.-" evidence="5"/>
<reference evidence="6" key="1">
    <citation type="journal article" date="2019" name="Int. J. Syst. Evol. Microbiol.">
        <title>The Global Catalogue of Microorganisms (GCM) 10K type strain sequencing project: providing services to taxonomists for standard genome sequencing and annotation.</title>
        <authorList>
            <consortium name="The Broad Institute Genomics Platform"/>
            <consortium name="The Broad Institute Genome Sequencing Center for Infectious Disease"/>
            <person name="Wu L."/>
            <person name="Ma J."/>
        </authorList>
    </citation>
    <scope>NUCLEOTIDE SEQUENCE [LARGE SCALE GENOMIC DNA]</scope>
    <source>
        <strain evidence="6">CCUG 62953</strain>
    </source>
</reference>
<evidence type="ECO:0000256" key="1">
    <source>
        <dbReference type="ARBA" id="ARBA00022676"/>
    </source>
</evidence>
<dbReference type="Proteomes" id="UP001597135">
    <property type="component" value="Unassembled WGS sequence"/>
</dbReference>
<dbReference type="PANTHER" id="PTHR12526">
    <property type="entry name" value="GLYCOSYLTRANSFERASE"/>
    <property type="match status" value="1"/>
</dbReference>
<dbReference type="Pfam" id="PF00534">
    <property type="entry name" value="Glycos_transf_1"/>
    <property type="match status" value="1"/>
</dbReference>
<evidence type="ECO:0000259" key="3">
    <source>
        <dbReference type="Pfam" id="PF00534"/>
    </source>
</evidence>
<dbReference type="EMBL" id="JBHTMU010000035">
    <property type="protein sequence ID" value="MFD1343969.1"/>
    <property type="molecule type" value="Genomic_DNA"/>
</dbReference>
<dbReference type="SUPFAM" id="SSF53756">
    <property type="entry name" value="UDP-Glycosyltransferase/glycogen phosphorylase"/>
    <property type="match status" value="1"/>
</dbReference>
<proteinExistence type="predicted"/>
<dbReference type="InterPro" id="IPR028098">
    <property type="entry name" value="Glyco_trans_4-like_N"/>
</dbReference>
<comment type="caution">
    <text evidence="5">The sequence shown here is derived from an EMBL/GenBank/DDBJ whole genome shotgun (WGS) entry which is preliminary data.</text>
</comment>
<evidence type="ECO:0000313" key="6">
    <source>
        <dbReference type="Proteomes" id="UP001597135"/>
    </source>
</evidence>
<evidence type="ECO:0000313" key="5">
    <source>
        <dbReference type="EMBL" id="MFD1343969.1"/>
    </source>
</evidence>
<dbReference type="InterPro" id="IPR001296">
    <property type="entry name" value="Glyco_trans_1"/>
</dbReference>
<keyword evidence="2 5" id="KW-0808">Transferase</keyword>
<dbReference type="GO" id="GO:0016757">
    <property type="term" value="F:glycosyltransferase activity"/>
    <property type="evidence" value="ECO:0007669"/>
    <property type="project" value="UniProtKB-KW"/>
</dbReference>
<dbReference type="Pfam" id="PF13439">
    <property type="entry name" value="Glyco_transf_4"/>
    <property type="match status" value="1"/>
</dbReference>